<dbReference type="GO" id="GO:0044877">
    <property type="term" value="F:protein-containing complex binding"/>
    <property type="evidence" value="ECO:0007669"/>
    <property type="project" value="TreeGrafter"/>
</dbReference>
<reference evidence="2" key="1">
    <citation type="submission" date="2016-09" db="EMBL/GenBank/DDBJ databases">
        <authorList>
            <person name="Lysoe E."/>
        </authorList>
    </citation>
    <scope>NUCLEOTIDE SEQUENCE [LARGE SCALE GENOMIC DNA]</scope>
    <source>
        <strain evidence="2">LJ96T</strain>
    </source>
</reference>
<dbReference type="PATRIC" id="fig|1440763.5.peg.1742"/>
<organism evidence="1 2">
    <name type="scientific">Luteibacter rhizovicinus DSM 16549</name>
    <dbReference type="NCBI Taxonomy" id="1440763"/>
    <lineage>
        <taxon>Bacteria</taxon>
        <taxon>Pseudomonadati</taxon>
        <taxon>Pseudomonadota</taxon>
        <taxon>Gammaproteobacteria</taxon>
        <taxon>Lysobacterales</taxon>
        <taxon>Rhodanobacteraceae</taxon>
        <taxon>Luteibacter</taxon>
    </lineage>
</organism>
<dbReference type="OrthoDB" id="3174087at2"/>
<evidence type="ECO:0000313" key="2">
    <source>
        <dbReference type="Proteomes" id="UP000182987"/>
    </source>
</evidence>
<dbReference type="Proteomes" id="UP000182987">
    <property type="component" value="Chromosome"/>
</dbReference>
<sequence length="326" mass="34855">MSDVAAARQPVVALTGATGFVGTALRQQLVASGYRVRALYRPRPGRVLKDTFNVEWIAGDLADRAALATLVKGAEAFVHCAGSVRGARRTDFDRVNEQGVLDTVEAARNEPGCRRYLLISSLAAREPQLSDYAGSKWRGERALASHAGRLAWVALRPPAVYGPGDREMLPLFQGMQRGLAPIPGDGRGRFSLIHVADLASAVSAWLASEGDSGNTYELDDGHENGYDWDTVLGTASRVLRGNAPIRRLTIPASLLRLIGGVNLAAARVFGYAPMLTLGKVREVTHADWVADGTAFEHATGWRPTFGFERGLADTLGKPSAATNGVP</sequence>
<name>A0A0G9HDD5_9GAMM</name>
<evidence type="ECO:0000313" key="1">
    <source>
        <dbReference type="EMBL" id="APG05861.1"/>
    </source>
</evidence>
<dbReference type="Pfam" id="PF01370">
    <property type="entry name" value="Epimerase"/>
    <property type="match status" value="1"/>
</dbReference>
<dbReference type="EMBL" id="CP017480">
    <property type="protein sequence ID" value="APG05861.1"/>
    <property type="molecule type" value="Genomic_DNA"/>
</dbReference>
<gene>
    <name evidence="1" type="ORF">BJI69_19430</name>
</gene>
<dbReference type="AlphaFoldDB" id="A0A0G9HDD5"/>
<dbReference type="STRING" id="1440763.BJI69_19430"/>
<dbReference type="PANTHER" id="PTHR12126">
    <property type="entry name" value="NADH-UBIQUINONE OXIDOREDUCTASE 39 KDA SUBUNIT-RELATED"/>
    <property type="match status" value="1"/>
</dbReference>
<dbReference type="PANTHER" id="PTHR12126:SF11">
    <property type="entry name" value="NADH DEHYDROGENASE [UBIQUINONE] 1 ALPHA SUBCOMPLEX SUBUNIT 9, MITOCHONDRIAL"/>
    <property type="match status" value="1"/>
</dbReference>
<dbReference type="Gene3D" id="3.40.50.720">
    <property type="entry name" value="NAD(P)-binding Rossmann-like Domain"/>
    <property type="match status" value="1"/>
</dbReference>
<dbReference type="InterPro" id="IPR001509">
    <property type="entry name" value="Epimerase_deHydtase"/>
</dbReference>
<dbReference type="KEGG" id="lrz:BJI69_19430"/>
<dbReference type="RefSeq" id="WP_046967512.1">
    <property type="nucleotide sequence ID" value="NZ_CP017480.1"/>
</dbReference>
<proteinExistence type="predicted"/>
<dbReference type="InterPro" id="IPR051207">
    <property type="entry name" value="ComplexI_NDUFA9_subunit"/>
</dbReference>
<keyword evidence="2" id="KW-1185">Reference proteome</keyword>
<accession>A0A0G9HDD5</accession>
<protein>
    <submittedName>
        <fullName evidence="1">Uncharacterized protein</fullName>
    </submittedName>
</protein>
<dbReference type="InterPro" id="IPR036291">
    <property type="entry name" value="NAD(P)-bd_dom_sf"/>
</dbReference>
<dbReference type="SUPFAM" id="SSF51735">
    <property type="entry name" value="NAD(P)-binding Rossmann-fold domains"/>
    <property type="match status" value="1"/>
</dbReference>